<dbReference type="Proteomes" id="UP000236655">
    <property type="component" value="Chromosome"/>
</dbReference>
<evidence type="ECO:0000256" key="5">
    <source>
        <dbReference type="ARBA" id="ARBA00022747"/>
    </source>
</evidence>
<dbReference type="GO" id="GO:0009007">
    <property type="term" value="F:site-specific DNA-methyltransferase (adenine-specific) activity"/>
    <property type="evidence" value="ECO:0007669"/>
    <property type="project" value="UniProtKB-EC"/>
</dbReference>
<evidence type="ECO:0000313" key="9">
    <source>
        <dbReference type="EMBL" id="AUR51415.1"/>
    </source>
</evidence>
<dbReference type="EMBL" id="CP024847">
    <property type="protein sequence ID" value="AUR51415.1"/>
    <property type="molecule type" value="Genomic_DNA"/>
</dbReference>
<keyword evidence="6" id="KW-0238">DNA-binding</keyword>
<organism evidence="9 10">
    <name type="scientific">Aquella oligotrophica</name>
    <dbReference type="NCBI Taxonomy" id="2067065"/>
    <lineage>
        <taxon>Bacteria</taxon>
        <taxon>Pseudomonadati</taxon>
        <taxon>Pseudomonadota</taxon>
        <taxon>Betaproteobacteria</taxon>
        <taxon>Neisseriales</taxon>
        <taxon>Neisseriaceae</taxon>
        <taxon>Aquella</taxon>
    </lineage>
</organism>
<evidence type="ECO:0000313" key="10">
    <source>
        <dbReference type="Proteomes" id="UP000236655"/>
    </source>
</evidence>
<keyword evidence="3 9" id="KW-0808">Transferase</keyword>
<dbReference type="PANTHER" id="PTHR33841:SF6">
    <property type="entry name" value="TYPE II METHYLTRANSFERASE M.HINDII"/>
    <property type="match status" value="1"/>
</dbReference>
<dbReference type="InterPro" id="IPR029063">
    <property type="entry name" value="SAM-dependent_MTases_sf"/>
</dbReference>
<evidence type="ECO:0000256" key="6">
    <source>
        <dbReference type="ARBA" id="ARBA00023125"/>
    </source>
</evidence>
<protein>
    <recommendedName>
        <fullName evidence="1">site-specific DNA-methyltransferase (adenine-specific)</fullName>
        <ecNumber evidence="1">2.1.1.72</ecNumber>
    </recommendedName>
</protein>
<dbReference type="GO" id="GO:0032259">
    <property type="term" value="P:methylation"/>
    <property type="evidence" value="ECO:0007669"/>
    <property type="project" value="UniProtKB-KW"/>
</dbReference>
<accession>A0A2I7N5C0</accession>
<dbReference type="PRINTS" id="PR00507">
    <property type="entry name" value="N12N6MTFRASE"/>
</dbReference>
<dbReference type="KEGG" id="nba:CUN60_03585"/>
<dbReference type="RefSeq" id="WP_102950715.1">
    <property type="nucleotide sequence ID" value="NZ_CP024847.1"/>
</dbReference>
<reference evidence="10" key="1">
    <citation type="submission" date="2017-11" db="EMBL/GenBank/DDBJ databases">
        <authorList>
            <person name="Chan K.G."/>
            <person name="Lee L.S."/>
        </authorList>
    </citation>
    <scope>NUCLEOTIDE SEQUENCE [LARGE SCALE GENOMIC DNA]</scope>
    <source>
        <strain evidence="10">DSM 100970</strain>
    </source>
</reference>
<gene>
    <name evidence="9" type="ORF">CUN60_03585</name>
</gene>
<sequence>MQEEIIAVVQDVGYCSENVLTSYSIEAPGSFAEKQGLVYRETVNSVHKKSKGQFFSPFELAKFMASFCSIKSSHITILDPGCGTGILCCTLVEHLVDNSKVKSIELTCYENDPDIIPYLKKSLLNLQRWLNKRNIKFLTKIVPDDFIICASQIVNDKNAAKYDVVISNPPYFKLDVTDTKVALTEKEIGRQFNIYSMFMAYAAKLLNSAGEMIFVTPRSFASGKYFRGFRDKFLRVVTIEKIHVFRSRRAIFRRDGVLQDNIILKAVKKSDITGDVIITTSNDLQDINQQEHMRIALSKIVNYSSSEKILHIPTTREEEKVLEIFSSWENKLSDFDIKVSTGRVVYFRAKEFLLPEDSENCQKVPLIWLHNVNNMLFDWPLNYKQCHQYLKLDAKSQRLTIPNGNYIFVRRFSSKDDKHRLIAAPYINNNPEFPALGIENRVNYLYKANGMFTPEEVMGLSELLNSEIYNQYFHTFSGSLNISATELRELSIPNFEEIKLINNQIFK</sequence>
<dbReference type="Pfam" id="PF07669">
    <property type="entry name" value="Eco57I"/>
    <property type="match status" value="1"/>
</dbReference>
<comment type="catalytic activity">
    <reaction evidence="7">
        <text>a 2'-deoxyadenosine in DNA + S-adenosyl-L-methionine = an N(6)-methyl-2'-deoxyadenosine in DNA + S-adenosyl-L-homocysteine + H(+)</text>
        <dbReference type="Rhea" id="RHEA:15197"/>
        <dbReference type="Rhea" id="RHEA-COMP:12418"/>
        <dbReference type="Rhea" id="RHEA-COMP:12419"/>
        <dbReference type="ChEBI" id="CHEBI:15378"/>
        <dbReference type="ChEBI" id="CHEBI:57856"/>
        <dbReference type="ChEBI" id="CHEBI:59789"/>
        <dbReference type="ChEBI" id="CHEBI:90615"/>
        <dbReference type="ChEBI" id="CHEBI:90616"/>
        <dbReference type="EC" id="2.1.1.72"/>
    </reaction>
</comment>
<keyword evidence="5" id="KW-0680">Restriction system</keyword>
<evidence type="ECO:0000256" key="2">
    <source>
        <dbReference type="ARBA" id="ARBA00022603"/>
    </source>
</evidence>
<evidence type="ECO:0000256" key="1">
    <source>
        <dbReference type="ARBA" id="ARBA00011900"/>
    </source>
</evidence>
<feature type="domain" description="Type II methyltransferase M.TaqI-like" evidence="8">
    <location>
        <begin position="146"/>
        <end position="252"/>
    </location>
</feature>
<dbReference type="GO" id="GO:0003677">
    <property type="term" value="F:DNA binding"/>
    <property type="evidence" value="ECO:0007669"/>
    <property type="project" value="UniProtKB-KW"/>
</dbReference>
<evidence type="ECO:0000256" key="3">
    <source>
        <dbReference type="ARBA" id="ARBA00022679"/>
    </source>
</evidence>
<dbReference type="REBASE" id="230138">
    <property type="entry name" value="M.Nba100970II"/>
</dbReference>
<dbReference type="GO" id="GO:0009307">
    <property type="term" value="P:DNA restriction-modification system"/>
    <property type="evidence" value="ECO:0007669"/>
    <property type="project" value="UniProtKB-KW"/>
</dbReference>
<keyword evidence="2 9" id="KW-0489">Methyltransferase</keyword>
<evidence type="ECO:0000256" key="7">
    <source>
        <dbReference type="ARBA" id="ARBA00047942"/>
    </source>
</evidence>
<dbReference type="PROSITE" id="PS00092">
    <property type="entry name" value="N6_MTASE"/>
    <property type="match status" value="1"/>
</dbReference>
<dbReference type="InterPro" id="IPR002052">
    <property type="entry name" value="DNA_methylase_N6_adenine_CS"/>
</dbReference>
<evidence type="ECO:0000256" key="4">
    <source>
        <dbReference type="ARBA" id="ARBA00022691"/>
    </source>
</evidence>
<dbReference type="PANTHER" id="PTHR33841">
    <property type="entry name" value="DNA METHYLTRANSFERASE YEEA-RELATED"/>
    <property type="match status" value="1"/>
</dbReference>
<dbReference type="OrthoDB" id="9784823at2"/>
<dbReference type="Gene3D" id="3.40.50.150">
    <property type="entry name" value="Vaccinia Virus protein VP39"/>
    <property type="match status" value="1"/>
</dbReference>
<dbReference type="SUPFAM" id="SSF53335">
    <property type="entry name" value="S-adenosyl-L-methionine-dependent methyltransferases"/>
    <property type="match status" value="1"/>
</dbReference>
<dbReference type="InterPro" id="IPR011639">
    <property type="entry name" value="MethylTrfase_TaqI-like_dom"/>
</dbReference>
<dbReference type="AlphaFoldDB" id="A0A2I7N5C0"/>
<dbReference type="EC" id="2.1.1.72" evidence="1"/>
<dbReference type="InterPro" id="IPR050953">
    <property type="entry name" value="N4_N6_ade-DNA_methylase"/>
</dbReference>
<keyword evidence="10" id="KW-1185">Reference proteome</keyword>
<proteinExistence type="predicted"/>
<evidence type="ECO:0000259" key="8">
    <source>
        <dbReference type="Pfam" id="PF07669"/>
    </source>
</evidence>
<dbReference type="CDD" id="cd02440">
    <property type="entry name" value="AdoMet_MTases"/>
    <property type="match status" value="1"/>
</dbReference>
<keyword evidence="4" id="KW-0949">S-adenosyl-L-methionine</keyword>
<name>A0A2I7N5C0_9NEIS</name>